<accession>A0A5C8LQW5</accession>
<comment type="caution">
    <text evidence="9">The sequence shown here is derived from an EMBL/GenBank/DDBJ whole genome shotgun (WGS) entry which is preliminary data.</text>
</comment>
<feature type="transmembrane region" description="Helical" evidence="8">
    <location>
        <begin position="346"/>
        <end position="363"/>
    </location>
</feature>
<evidence type="ECO:0000313" key="9">
    <source>
        <dbReference type="EMBL" id="TXK79761.1"/>
    </source>
</evidence>
<evidence type="ECO:0000256" key="3">
    <source>
        <dbReference type="ARBA" id="ARBA00022475"/>
    </source>
</evidence>
<dbReference type="PRINTS" id="PR00173">
    <property type="entry name" value="EDTRNSPORT"/>
</dbReference>
<dbReference type="Gene3D" id="1.10.3860.10">
    <property type="entry name" value="Sodium:dicarboxylate symporter"/>
    <property type="match status" value="1"/>
</dbReference>
<sequence length="435" mass="46319">MTAKKKLGLTPRILIGMALGILVGAFFKFLLAGEAERTLSLFGAELGLRAFFVDGIFHAGGQIFVASLKMLVVPLVFVSLVCGTSSLSDGSTLGRLGGKSVGLYILTTAIAIAIAIFFAILVSPGAGVQMTSDTQFSVQQAPSITQVFINMFPSNPVEAMAKGEMLQIIVFSVLFGLAVALTGEAGSRVRALFNDLNEVVMKLVSFMMALAPYGVFFLMAKLFTTLDLKDLESLGWYFGTVLFVLCFHGFIVYGGFISIFGRLNPFMFFRKMKDAALFAFSMSSSNATIPVNMETTTKKLGVSNNIASFTIPLGATINMDGTAIMQGVATVFIAQVFQIELTTMDYLMVILTATLASIGTAGVPGVGLIMLAMVLQQVGLPVEGIALIIGVDRLLDMTRTAVNITGDAMVSCLVAKSENQFDEACFNNPDAGRNS</sequence>
<dbReference type="AlphaFoldDB" id="A0A5C8LQW5"/>
<keyword evidence="6 8" id="KW-1133">Transmembrane helix</keyword>
<evidence type="ECO:0000313" key="10">
    <source>
        <dbReference type="Proteomes" id="UP000321814"/>
    </source>
</evidence>
<keyword evidence="4 8" id="KW-0812">Transmembrane</keyword>
<feature type="transmembrane region" description="Helical" evidence="8">
    <location>
        <begin position="165"/>
        <end position="183"/>
    </location>
</feature>
<keyword evidence="5" id="KW-0769">Symport</keyword>
<organism evidence="9 10">
    <name type="scientific">Rheinheimera tangshanensis</name>
    <dbReference type="NCBI Taxonomy" id="400153"/>
    <lineage>
        <taxon>Bacteria</taxon>
        <taxon>Pseudomonadati</taxon>
        <taxon>Pseudomonadota</taxon>
        <taxon>Gammaproteobacteria</taxon>
        <taxon>Chromatiales</taxon>
        <taxon>Chromatiaceae</taxon>
        <taxon>Rheinheimera</taxon>
    </lineage>
</organism>
<proteinExistence type="predicted"/>
<protein>
    <submittedName>
        <fullName evidence="9">Dicarboxylate/amino acid:cation symporter</fullName>
    </submittedName>
</protein>
<dbReference type="GO" id="GO:0006835">
    <property type="term" value="P:dicarboxylic acid transport"/>
    <property type="evidence" value="ECO:0007669"/>
    <property type="project" value="TreeGrafter"/>
</dbReference>
<feature type="transmembrane region" description="Helical" evidence="8">
    <location>
        <begin position="369"/>
        <end position="391"/>
    </location>
</feature>
<dbReference type="Pfam" id="PF00375">
    <property type="entry name" value="SDF"/>
    <property type="match status" value="1"/>
</dbReference>
<dbReference type="GO" id="GO:0005886">
    <property type="term" value="C:plasma membrane"/>
    <property type="evidence" value="ECO:0007669"/>
    <property type="project" value="UniProtKB-SubCell"/>
</dbReference>
<comment type="subcellular location">
    <subcellularLocation>
        <location evidence="1">Cell membrane</location>
        <topology evidence="1">Multi-pass membrane protein</topology>
    </subcellularLocation>
</comment>
<feature type="transmembrane region" description="Helical" evidence="8">
    <location>
        <begin position="101"/>
        <end position="122"/>
    </location>
</feature>
<dbReference type="OrthoDB" id="9766690at2"/>
<keyword evidence="2" id="KW-0813">Transport</keyword>
<evidence type="ECO:0000256" key="6">
    <source>
        <dbReference type="ARBA" id="ARBA00022989"/>
    </source>
</evidence>
<evidence type="ECO:0000256" key="4">
    <source>
        <dbReference type="ARBA" id="ARBA00022692"/>
    </source>
</evidence>
<evidence type="ECO:0000256" key="1">
    <source>
        <dbReference type="ARBA" id="ARBA00004651"/>
    </source>
</evidence>
<feature type="transmembrane region" description="Helical" evidence="8">
    <location>
        <begin position="236"/>
        <end position="263"/>
    </location>
</feature>
<evidence type="ECO:0000256" key="2">
    <source>
        <dbReference type="ARBA" id="ARBA00022448"/>
    </source>
</evidence>
<dbReference type="EMBL" id="VRLR01000009">
    <property type="protein sequence ID" value="TXK79761.1"/>
    <property type="molecule type" value="Genomic_DNA"/>
</dbReference>
<dbReference type="InterPro" id="IPR036458">
    <property type="entry name" value="Na:dicarbo_symporter_sf"/>
</dbReference>
<dbReference type="FunFam" id="1.10.3860.10:FF:000001">
    <property type="entry name" value="C4-dicarboxylate transport protein"/>
    <property type="match status" value="1"/>
</dbReference>
<reference evidence="9 10" key="1">
    <citation type="submission" date="2019-08" db="EMBL/GenBank/DDBJ databases">
        <title>Draft genome analysis of Rheinheimera tangshanensis isolated from the roots of fresh rice plants (Oryza sativa).</title>
        <authorList>
            <person name="Yu Q."/>
            <person name="Qi Y."/>
            <person name="Zhang H."/>
            <person name="Pu J."/>
        </authorList>
    </citation>
    <scope>NUCLEOTIDE SEQUENCE [LARGE SCALE GENOMIC DNA]</scope>
    <source>
        <strain evidence="9 10">JA3-B52</strain>
    </source>
</reference>
<evidence type="ECO:0000256" key="5">
    <source>
        <dbReference type="ARBA" id="ARBA00022847"/>
    </source>
</evidence>
<dbReference type="PANTHER" id="PTHR42865">
    <property type="entry name" value="PROTON/GLUTAMATE-ASPARTATE SYMPORTER"/>
    <property type="match status" value="1"/>
</dbReference>
<keyword evidence="7 8" id="KW-0472">Membrane</keyword>
<keyword evidence="10" id="KW-1185">Reference proteome</keyword>
<feature type="transmembrane region" description="Helical" evidence="8">
    <location>
        <begin position="56"/>
        <end position="81"/>
    </location>
</feature>
<dbReference type="RefSeq" id="WP_147904838.1">
    <property type="nucleotide sequence ID" value="NZ_BAAAGC010000014.1"/>
</dbReference>
<dbReference type="Proteomes" id="UP000321814">
    <property type="component" value="Unassembled WGS sequence"/>
</dbReference>
<feature type="transmembrane region" description="Helical" evidence="8">
    <location>
        <begin position="12"/>
        <end position="31"/>
    </location>
</feature>
<dbReference type="GO" id="GO:0015293">
    <property type="term" value="F:symporter activity"/>
    <property type="evidence" value="ECO:0007669"/>
    <property type="project" value="UniProtKB-KW"/>
</dbReference>
<dbReference type="InterPro" id="IPR001991">
    <property type="entry name" value="Na-dicarboxylate_symporter"/>
</dbReference>
<name>A0A5C8LQW5_9GAMM</name>
<dbReference type="PANTHER" id="PTHR42865:SF7">
    <property type="entry name" value="PROTON_GLUTAMATE-ASPARTATE SYMPORTER"/>
    <property type="match status" value="1"/>
</dbReference>
<evidence type="ECO:0000256" key="8">
    <source>
        <dbReference type="SAM" id="Phobius"/>
    </source>
</evidence>
<feature type="transmembrane region" description="Helical" evidence="8">
    <location>
        <begin position="203"/>
        <end position="224"/>
    </location>
</feature>
<evidence type="ECO:0000256" key="7">
    <source>
        <dbReference type="ARBA" id="ARBA00023136"/>
    </source>
</evidence>
<keyword evidence="3" id="KW-1003">Cell membrane</keyword>
<gene>
    <name evidence="9" type="ORF">FU839_13795</name>
</gene>
<dbReference type="SUPFAM" id="SSF118215">
    <property type="entry name" value="Proton glutamate symport protein"/>
    <property type="match status" value="1"/>
</dbReference>